<dbReference type="STRING" id="869279.SE15_00760"/>
<dbReference type="NCBIfam" id="NF038402">
    <property type="entry name" value="TroA_like"/>
    <property type="match status" value="1"/>
</dbReference>
<dbReference type="PROSITE" id="PS50983">
    <property type="entry name" value="FE_B12_PBP"/>
    <property type="match status" value="1"/>
</dbReference>
<evidence type="ECO:0000313" key="4">
    <source>
        <dbReference type="EMBL" id="KPL84728.1"/>
    </source>
</evidence>
<name>A0A0P6YI61_9CHLR</name>
<proteinExistence type="inferred from homology"/>
<dbReference type="Pfam" id="PF01497">
    <property type="entry name" value="Peripla_BP_2"/>
    <property type="match status" value="1"/>
</dbReference>
<dbReference type="InterPro" id="IPR002491">
    <property type="entry name" value="ABC_transptr_periplasmic_BD"/>
</dbReference>
<dbReference type="Proteomes" id="UP000050544">
    <property type="component" value="Unassembled WGS sequence"/>
</dbReference>
<dbReference type="PANTHER" id="PTHR30535">
    <property type="entry name" value="VITAMIN B12-BINDING PROTEIN"/>
    <property type="match status" value="1"/>
</dbReference>
<comment type="similarity">
    <text evidence="1">Belongs to the bacterial solute-binding protein 8 family.</text>
</comment>
<dbReference type="PANTHER" id="PTHR30535:SF34">
    <property type="entry name" value="MOLYBDATE-BINDING PROTEIN MOLA"/>
    <property type="match status" value="1"/>
</dbReference>
<feature type="domain" description="Fe/B12 periplasmic-binding" evidence="3">
    <location>
        <begin position="34"/>
        <end position="290"/>
    </location>
</feature>
<dbReference type="InterPro" id="IPR054828">
    <property type="entry name" value="Vit_B12_bind_prot"/>
</dbReference>
<evidence type="ECO:0000259" key="3">
    <source>
        <dbReference type="PROSITE" id="PS50983"/>
    </source>
</evidence>
<reference evidence="4 5" key="1">
    <citation type="submission" date="2015-07" db="EMBL/GenBank/DDBJ databases">
        <title>Whole genome sequence of Thermanaerothrix daxensis DSM 23592.</title>
        <authorList>
            <person name="Hemp J."/>
            <person name="Ward L.M."/>
            <person name="Pace L.A."/>
            <person name="Fischer W.W."/>
        </authorList>
    </citation>
    <scope>NUCLEOTIDE SEQUENCE [LARGE SCALE GENOMIC DNA]</scope>
    <source>
        <strain evidence="4 5">GNS-1</strain>
    </source>
</reference>
<dbReference type="EMBL" id="LGKO01000002">
    <property type="protein sequence ID" value="KPL84728.1"/>
    <property type="molecule type" value="Genomic_DNA"/>
</dbReference>
<dbReference type="GO" id="GO:0071281">
    <property type="term" value="P:cellular response to iron ion"/>
    <property type="evidence" value="ECO:0007669"/>
    <property type="project" value="TreeGrafter"/>
</dbReference>
<comment type="caution">
    <text evidence="4">The sequence shown here is derived from an EMBL/GenBank/DDBJ whole genome shotgun (WGS) entry which is preliminary data.</text>
</comment>
<gene>
    <name evidence="4" type="ORF">SE15_00760</name>
</gene>
<protein>
    <recommendedName>
        <fullName evidence="3">Fe/B12 periplasmic-binding domain-containing protein</fullName>
    </recommendedName>
</protein>
<keyword evidence="5" id="KW-1185">Reference proteome</keyword>
<accession>A0A0P6YI61</accession>
<dbReference type="InterPro" id="IPR050902">
    <property type="entry name" value="ABC_Transporter_SBP"/>
</dbReference>
<dbReference type="CDD" id="cd01144">
    <property type="entry name" value="BtuF"/>
    <property type="match status" value="1"/>
</dbReference>
<dbReference type="Gene3D" id="3.40.50.1980">
    <property type="entry name" value="Nitrogenase molybdenum iron protein domain"/>
    <property type="match status" value="2"/>
</dbReference>
<evidence type="ECO:0000256" key="2">
    <source>
        <dbReference type="ARBA" id="ARBA00022729"/>
    </source>
</evidence>
<dbReference type="AlphaFoldDB" id="A0A0P6YI61"/>
<keyword evidence="2" id="KW-0732">Signal</keyword>
<organism evidence="4 5">
    <name type="scientific">Thermanaerothrix daxensis</name>
    <dbReference type="NCBI Taxonomy" id="869279"/>
    <lineage>
        <taxon>Bacteria</taxon>
        <taxon>Bacillati</taxon>
        <taxon>Chloroflexota</taxon>
        <taxon>Anaerolineae</taxon>
        <taxon>Anaerolineales</taxon>
        <taxon>Anaerolineaceae</taxon>
        <taxon>Thermanaerothrix</taxon>
    </lineage>
</organism>
<evidence type="ECO:0000313" key="5">
    <source>
        <dbReference type="Proteomes" id="UP000050544"/>
    </source>
</evidence>
<evidence type="ECO:0000256" key="1">
    <source>
        <dbReference type="ARBA" id="ARBA00008814"/>
    </source>
</evidence>
<dbReference type="SUPFAM" id="SSF53807">
    <property type="entry name" value="Helical backbone' metal receptor"/>
    <property type="match status" value="1"/>
</dbReference>
<dbReference type="PATRIC" id="fig|869279.4.peg.148"/>
<sequence>MATATPAPTVTPVAQISATDGLGREVTLEAPAQRIISLAPSNTEILFALGAGRQVIARDAFSDYPPEVASVTDIGSTWEVLNLEQLVALQPDLVLAAGIQSPEQVKAMEEAGLTVFLVPNPVTLEDLYANLDVVGRLTGHEDEAAALIESLKARVAAVDAKIATVSRRPRVFYELDASQDPTKPWTAGPGSFHDALIARAGGINIAAVLDSSWAQMSLEQIVAADPDLILLGDTKWGTTPEAVAQRPGWGNLRAVKSGQVIPFDDDLISRPGPRLVDALENLAKIFHPELFK</sequence>